<accession>A0AAW0R9H6</accession>
<sequence>MSSSYDSSRSRRRGPWGHWVPLVLTVAVATAGVAVWAWSQRSNEEEEEEEHTAGDLDYENADYGDNPAYGASGPTNYGTAADPSSSARAAGGTTYGVTEAREEANLNAGWGMSGALRRTPSPQQFLTNAGKTLAAGAGAVGAAMGSALAAIREEDKTAYADHETWSQEAESRRENPRDNLKDAEKDAPRETPAETPRDNPRENLKTTTSDEPPKVTPREAGKRRKTVAVVVSADTNIDDFDEDGFHEHASILSHIPRNTDFSKVKLFVLIYSPGLKENALEATAASNPRPPSLDSSFSNIGHDQVQTPGEEIKSPSFPIPKANTDGAFNAVYSQALVLVEKDSMIMPFTSPNGHVHILRHLQPEIVYLQESLAGDNGGHITQLQTWLRHDVILIVGANGGHGGLADSESGIGEPDDKEVWWQREERVGRGRGVVVVDSVRVGDDWERRVQGKE</sequence>
<proteinExistence type="predicted"/>
<keyword evidence="4" id="KW-1185">Reference proteome</keyword>
<protein>
    <submittedName>
        <fullName evidence="3">Uncharacterized protein</fullName>
    </submittedName>
</protein>
<organism evidence="3 4">
    <name type="scientific">Apiospora kogelbergensis</name>
    <dbReference type="NCBI Taxonomy" id="1337665"/>
    <lineage>
        <taxon>Eukaryota</taxon>
        <taxon>Fungi</taxon>
        <taxon>Dikarya</taxon>
        <taxon>Ascomycota</taxon>
        <taxon>Pezizomycotina</taxon>
        <taxon>Sordariomycetes</taxon>
        <taxon>Xylariomycetidae</taxon>
        <taxon>Amphisphaeriales</taxon>
        <taxon>Apiosporaceae</taxon>
        <taxon>Apiospora</taxon>
    </lineage>
</organism>
<evidence type="ECO:0000313" key="4">
    <source>
        <dbReference type="Proteomes" id="UP001392437"/>
    </source>
</evidence>
<keyword evidence="2" id="KW-1133">Transmembrane helix</keyword>
<dbReference type="AlphaFoldDB" id="A0AAW0R9H6"/>
<dbReference type="EMBL" id="JAQQWP010000002">
    <property type="protein sequence ID" value="KAK8130448.1"/>
    <property type="molecule type" value="Genomic_DNA"/>
</dbReference>
<keyword evidence="2" id="KW-0472">Membrane</keyword>
<comment type="caution">
    <text evidence="3">The sequence shown here is derived from an EMBL/GenBank/DDBJ whole genome shotgun (WGS) entry which is preliminary data.</text>
</comment>
<feature type="compositionally biased region" description="Polar residues" evidence="1">
    <location>
        <begin position="73"/>
        <end position="87"/>
    </location>
</feature>
<feature type="compositionally biased region" description="Basic and acidic residues" evidence="1">
    <location>
        <begin position="159"/>
        <end position="204"/>
    </location>
</feature>
<reference evidence="3 4" key="1">
    <citation type="submission" date="2023-01" db="EMBL/GenBank/DDBJ databases">
        <title>Analysis of 21 Apiospora genomes using comparative genomics revels a genus with tremendous synthesis potential of carbohydrate active enzymes and secondary metabolites.</title>
        <authorList>
            <person name="Sorensen T."/>
        </authorList>
    </citation>
    <scope>NUCLEOTIDE SEQUENCE [LARGE SCALE GENOMIC DNA]</scope>
    <source>
        <strain evidence="3 4">CBS 117206</strain>
    </source>
</reference>
<keyword evidence="2" id="KW-0812">Transmembrane</keyword>
<evidence type="ECO:0000256" key="2">
    <source>
        <dbReference type="SAM" id="Phobius"/>
    </source>
</evidence>
<name>A0AAW0R9H6_9PEZI</name>
<gene>
    <name evidence="3" type="ORF">PG999_002828</name>
</gene>
<evidence type="ECO:0000256" key="1">
    <source>
        <dbReference type="SAM" id="MobiDB-lite"/>
    </source>
</evidence>
<evidence type="ECO:0000313" key="3">
    <source>
        <dbReference type="EMBL" id="KAK8130448.1"/>
    </source>
</evidence>
<feature type="transmembrane region" description="Helical" evidence="2">
    <location>
        <begin position="20"/>
        <end position="38"/>
    </location>
</feature>
<feature type="region of interest" description="Disordered" evidence="1">
    <location>
        <begin position="39"/>
        <end position="94"/>
    </location>
</feature>
<feature type="compositionally biased region" description="Basic and acidic residues" evidence="1">
    <location>
        <begin position="211"/>
        <end position="220"/>
    </location>
</feature>
<feature type="compositionally biased region" description="Acidic residues" evidence="1">
    <location>
        <begin position="44"/>
        <end position="62"/>
    </location>
</feature>
<feature type="region of interest" description="Disordered" evidence="1">
    <location>
        <begin position="159"/>
        <end position="226"/>
    </location>
</feature>
<dbReference type="Proteomes" id="UP001392437">
    <property type="component" value="Unassembled WGS sequence"/>
</dbReference>